<feature type="compositionally biased region" description="Basic and acidic residues" evidence="1">
    <location>
        <begin position="15"/>
        <end position="24"/>
    </location>
</feature>
<evidence type="ECO:0000313" key="3">
    <source>
        <dbReference type="Proteomes" id="UP001304895"/>
    </source>
</evidence>
<evidence type="ECO:0000313" key="2">
    <source>
        <dbReference type="EMBL" id="KAK4134701.1"/>
    </source>
</evidence>
<reference evidence="2" key="2">
    <citation type="submission" date="2023-05" db="EMBL/GenBank/DDBJ databases">
        <authorList>
            <consortium name="Lawrence Berkeley National Laboratory"/>
            <person name="Steindorff A."/>
            <person name="Hensen N."/>
            <person name="Bonometti L."/>
            <person name="Westerberg I."/>
            <person name="Brannstrom I.O."/>
            <person name="Guillou S."/>
            <person name="Cros-Aarteil S."/>
            <person name="Calhoun S."/>
            <person name="Haridas S."/>
            <person name="Kuo A."/>
            <person name="Mondo S."/>
            <person name="Pangilinan J."/>
            <person name="Riley R."/>
            <person name="Labutti K."/>
            <person name="Andreopoulos B."/>
            <person name="Lipzen A."/>
            <person name="Chen C."/>
            <person name="Yanf M."/>
            <person name="Daum C."/>
            <person name="Ng V."/>
            <person name="Clum A."/>
            <person name="Ohm R."/>
            <person name="Martin F."/>
            <person name="Silar P."/>
            <person name="Natvig D."/>
            <person name="Lalanne C."/>
            <person name="Gautier V."/>
            <person name="Ament-Velasquez S.L."/>
            <person name="Kruys A."/>
            <person name="Hutchinson M.I."/>
            <person name="Powell A.J."/>
            <person name="Barry K."/>
            <person name="Miller A.N."/>
            <person name="Grigoriev I.V."/>
            <person name="Debuchy R."/>
            <person name="Gladieux P."/>
            <person name="Thoren M.H."/>
            <person name="Johannesson H."/>
        </authorList>
    </citation>
    <scope>NUCLEOTIDE SEQUENCE</scope>
    <source>
        <strain evidence="2">CBS 123565</strain>
    </source>
</reference>
<feature type="region of interest" description="Disordered" evidence="1">
    <location>
        <begin position="1"/>
        <end position="25"/>
    </location>
</feature>
<proteinExistence type="predicted"/>
<reference evidence="2" key="1">
    <citation type="journal article" date="2023" name="Mol. Phylogenet. Evol.">
        <title>Genome-scale phylogeny and comparative genomics of the fungal order Sordariales.</title>
        <authorList>
            <person name="Hensen N."/>
            <person name="Bonometti L."/>
            <person name="Westerberg I."/>
            <person name="Brannstrom I.O."/>
            <person name="Guillou S."/>
            <person name="Cros-Aarteil S."/>
            <person name="Calhoun S."/>
            <person name="Haridas S."/>
            <person name="Kuo A."/>
            <person name="Mondo S."/>
            <person name="Pangilinan J."/>
            <person name="Riley R."/>
            <person name="LaButti K."/>
            <person name="Andreopoulos B."/>
            <person name="Lipzen A."/>
            <person name="Chen C."/>
            <person name="Yan M."/>
            <person name="Daum C."/>
            <person name="Ng V."/>
            <person name="Clum A."/>
            <person name="Steindorff A."/>
            <person name="Ohm R.A."/>
            <person name="Martin F."/>
            <person name="Silar P."/>
            <person name="Natvig D.O."/>
            <person name="Lalanne C."/>
            <person name="Gautier V."/>
            <person name="Ament-Velasquez S.L."/>
            <person name="Kruys A."/>
            <person name="Hutchinson M.I."/>
            <person name="Powell A.J."/>
            <person name="Barry K."/>
            <person name="Miller A.N."/>
            <person name="Grigoriev I.V."/>
            <person name="Debuchy R."/>
            <person name="Gladieux P."/>
            <person name="Hiltunen Thoren M."/>
            <person name="Johannesson H."/>
        </authorList>
    </citation>
    <scope>NUCLEOTIDE SEQUENCE</scope>
    <source>
        <strain evidence="2">CBS 123565</strain>
    </source>
</reference>
<dbReference type="AlphaFoldDB" id="A0AAN6UMY6"/>
<gene>
    <name evidence="2" type="ORF">BT67DRAFT_302422</name>
</gene>
<feature type="region of interest" description="Disordered" evidence="1">
    <location>
        <begin position="38"/>
        <end position="59"/>
    </location>
</feature>
<accession>A0AAN6UMY6</accession>
<comment type="caution">
    <text evidence="2">The sequence shown here is derived from an EMBL/GenBank/DDBJ whole genome shotgun (WGS) entry which is preliminary data.</text>
</comment>
<feature type="compositionally biased region" description="Basic residues" evidence="1">
    <location>
        <begin position="150"/>
        <end position="168"/>
    </location>
</feature>
<keyword evidence="3" id="KW-1185">Reference proteome</keyword>
<sequence length="179" mass="20004">MFEKGIRRSSTGTSPRHEKAERPRQTRYLHIARQYGRTTSTLHLRHQHRESQQPVTTSAQPWTAKCCTQTGGLFLTCRILHVSSLEPGKRLTCNLSLSRRKQNEAGQTCIETLESSHSPISARTANKSGKWVTTAAPAEHLPGETPRVAVAKRKTPSKARAVQRRTKTKIGSLPTHRPP</sequence>
<dbReference type="EMBL" id="MU853408">
    <property type="protein sequence ID" value="KAK4134701.1"/>
    <property type="molecule type" value="Genomic_DNA"/>
</dbReference>
<protein>
    <submittedName>
        <fullName evidence="2">Uncharacterized protein</fullName>
    </submittedName>
</protein>
<dbReference type="Proteomes" id="UP001304895">
    <property type="component" value="Unassembled WGS sequence"/>
</dbReference>
<organism evidence="2 3">
    <name type="scientific">Trichocladium antarcticum</name>
    <dbReference type="NCBI Taxonomy" id="1450529"/>
    <lineage>
        <taxon>Eukaryota</taxon>
        <taxon>Fungi</taxon>
        <taxon>Dikarya</taxon>
        <taxon>Ascomycota</taxon>
        <taxon>Pezizomycotina</taxon>
        <taxon>Sordariomycetes</taxon>
        <taxon>Sordariomycetidae</taxon>
        <taxon>Sordariales</taxon>
        <taxon>Chaetomiaceae</taxon>
        <taxon>Trichocladium</taxon>
    </lineage>
</organism>
<feature type="region of interest" description="Disordered" evidence="1">
    <location>
        <begin position="149"/>
        <end position="179"/>
    </location>
</feature>
<evidence type="ECO:0000256" key="1">
    <source>
        <dbReference type="SAM" id="MobiDB-lite"/>
    </source>
</evidence>
<name>A0AAN6UMY6_9PEZI</name>